<dbReference type="AlphaFoldDB" id="A0A1V9XKG4"/>
<gene>
    <name evidence="2" type="ORF">BIW11_03478</name>
</gene>
<dbReference type="Proteomes" id="UP000192247">
    <property type="component" value="Unassembled WGS sequence"/>
</dbReference>
<feature type="compositionally biased region" description="Basic and acidic residues" evidence="1">
    <location>
        <begin position="449"/>
        <end position="458"/>
    </location>
</feature>
<name>A0A1V9XKG4_9ACAR</name>
<feature type="compositionally biased region" description="Polar residues" evidence="1">
    <location>
        <begin position="407"/>
        <end position="432"/>
    </location>
</feature>
<feature type="non-terminal residue" evidence="2">
    <location>
        <position position="519"/>
    </location>
</feature>
<feature type="compositionally biased region" description="Polar residues" evidence="1">
    <location>
        <begin position="249"/>
        <end position="260"/>
    </location>
</feature>
<reference evidence="2 3" key="1">
    <citation type="journal article" date="2017" name="Gigascience">
        <title>Draft genome of the honey bee ectoparasitic mite, Tropilaelaps mercedesae, is shaped by the parasitic life history.</title>
        <authorList>
            <person name="Dong X."/>
            <person name="Armstrong S.D."/>
            <person name="Xia D."/>
            <person name="Makepeace B.L."/>
            <person name="Darby A.C."/>
            <person name="Kadowaki T."/>
        </authorList>
    </citation>
    <scope>NUCLEOTIDE SEQUENCE [LARGE SCALE GENOMIC DNA]</scope>
    <source>
        <strain evidence="2">Wuxi-XJTLU</strain>
    </source>
</reference>
<evidence type="ECO:0000256" key="1">
    <source>
        <dbReference type="SAM" id="MobiDB-lite"/>
    </source>
</evidence>
<comment type="caution">
    <text evidence="2">The sequence shown here is derived from an EMBL/GenBank/DDBJ whole genome shotgun (WGS) entry which is preliminary data.</text>
</comment>
<feature type="compositionally biased region" description="Low complexity" evidence="1">
    <location>
        <begin position="387"/>
        <end position="400"/>
    </location>
</feature>
<feature type="compositionally biased region" description="Polar residues" evidence="1">
    <location>
        <begin position="367"/>
        <end position="379"/>
    </location>
</feature>
<feature type="region of interest" description="Disordered" evidence="1">
    <location>
        <begin position="55"/>
        <end position="75"/>
    </location>
</feature>
<feature type="region of interest" description="Disordered" evidence="1">
    <location>
        <begin position="88"/>
        <end position="163"/>
    </location>
</feature>
<dbReference type="InParanoid" id="A0A1V9XKG4"/>
<feature type="compositionally biased region" description="Low complexity" evidence="1">
    <location>
        <begin position="128"/>
        <end position="137"/>
    </location>
</feature>
<organism evidence="2 3">
    <name type="scientific">Tropilaelaps mercedesae</name>
    <dbReference type="NCBI Taxonomy" id="418985"/>
    <lineage>
        <taxon>Eukaryota</taxon>
        <taxon>Metazoa</taxon>
        <taxon>Ecdysozoa</taxon>
        <taxon>Arthropoda</taxon>
        <taxon>Chelicerata</taxon>
        <taxon>Arachnida</taxon>
        <taxon>Acari</taxon>
        <taxon>Parasitiformes</taxon>
        <taxon>Mesostigmata</taxon>
        <taxon>Gamasina</taxon>
        <taxon>Dermanyssoidea</taxon>
        <taxon>Laelapidae</taxon>
        <taxon>Tropilaelaps</taxon>
    </lineage>
</organism>
<accession>A0A1V9XKG4</accession>
<feature type="compositionally biased region" description="Polar residues" evidence="1">
    <location>
        <begin position="500"/>
        <end position="519"/>
    </location>
</feature>
<feature type="compositionally biased region" description="Polar residues" evidence="1">
    <location>
        <begin position="88"/>
        <end position="108"/>
    </location>
</feature>
<proteinExistence type="predicted"/>
<feature type="compositionally biased region" description="Low complexity" evidence="1">
    <location>
        <begin position="281"/>
        <end position="304"/>
    </location>
</feature>
<evidence type="ECO:0000313" key="2">
    <source>
        <dbReference type="EMBL" id="OQR74007.1"/>
    </source>
</evidence>
<feature type="region of interest" description="Disordered" evidence="1">
    <location>
        <begin position="238"/>
        <end position="266"/>
    </location>
</feature>
<feature type="region of interest" description="Disordered" evidence="1">
    <location>
        <begin position="281"/>
        <end position="519"/>
    </location>
</feature>
<sequence>MNNRGTHYSAFGVRFYYASVELIVHTFPFSYRLSSPQLAELAAAGEIALVEAPPNAHSPVRSPVPYNGHGPNSLTATVAPSVMLQQPQPQNLVPSSSVNSTATTTRSGAVSAVVEIDGGPRGDAPGVSNLSSPGSSSDSDDDDDHESISQEDSQDSDVEQNKSMRMTSFDTQFGTTEKFSEKIAPFGDLVGTAPSSGGIFSQQQAPHAIQQLPAGRPAIASAMQLSQLTTPTLQITPVPPQPAACDASRIQSIESPNSASDDALNEDRGSLWGLRALISSATPNSAASASSLKSPAKSSPRRSPTPLEGTPCKGSKTQTPNRAVIAIERQHRKRNRAPSAGSDARSKESSLEPPSSSEKRRSAPSSDQKSVPQLNSAATAATMRGVAQQLSSQASARSSLTPEPDHNSNSSPLVKNHSGNGSKRDAQLTSRVASPLVHHNTDSNSSLADVERRRERADGSSATEGSRRRKRDAASRPGEDEFGLVVKIPFSRLKRRPGQLQPQQLSTAKCDSGSVSNGG</sequence>
<keyword evidence="3" id="KW-1185">Reference proteome</keyword>
<dbReference type="EMBL" id="MNPL01008883">
    <property type="protein sequence ID" value="OQR74007.1"/>
    <property type="molecule type" value="Genomic_DNA"/>
</dbReference>
<protein>
    <submittedName>
        <fullName evidence="2">Uncharacterized protein</fullName>
    </submittedName>
</protein>
<evidence type="ECO:0000313" key="3">
    <source>
        <dbReference type="Proteomes" id="UP000192247"/>
    </source>
</evidence>